<dbReference type="InterPro" id="IPR001119">
    <property type="entry name" value="SLH_dom"/>
</dbReference>
<accession>A0A381T0Y8</accession>
<feature type="domain" description="SLH" evidence="2">
    <location>
        <begin position="117"/>
        <end position="180"/>
    </location>
</feature>
<feature type="region of interest" description="Disordered" evidence="1">
    <location>
        <begin position="171"/>
        <end position="196"/>
    </location>
</feature>
<gene>
    <name evidence="3" type="ORF">METZ01_LOCUS62253</name>
</gene>
<sequence length="840" mass="86493">MLSHLKRRMGVIAAIAVLAALTPALSTSVASAAPATTATAAADVTYLEACPASASIASAGFTDTTSTAVDCIKYYGITQGVTATTYEPAGSVPRWQMALFLTRAATEMGVTLGDGSDQDFTDISGKSAAIQTAINQIKQLGVTTGTTATTYSPDDNVTKEQMAMFVERLLDNVTPGPNGSADDDSDGDSAAEDYVNGTSTTYNYTDIDTGDTTYEGHNAIVEVFNLGITGDAKTVTTFGPATDLTRDEMATWLVGAANHSNLRPAGLVIQSTDAADYGAMTAATDEVHVSNRDASFDAIASSLVDIFCFDNSSVVALTSTWNDTAFTAAGVVDDADKTSAGSTAGTIEASDDITDASGNIKLEQGSMDGACQVTENASTDYYAWTDAVGETFDKDTTTYTTTTVTSSYAADFLMWTTNLPLATALSSATVTSSHADTVAHHAMYGTTVTVTMQLKRADSVAASKNVARADCTIQITEYITAAAGTGAASASTYDDAASSIVTHLVTTDANGTATFDMTAADPSSSVSNGSRGHVIVIDNATTANTTEGCSTSWEENAGNTDAMVDDAIFALKWDDTARDEQGVSVTLAKGYVRASATGSGASQTVTALSYDQYGKGIASGSLGMTLAGTGSSRGQNVGQTDEGTSAITNTFTTTRTTNSSGVATWGVSRDSAVSGSSTFRVNDASDNADVETMYWTNASSTTAVGDESASAPNTLVPTVNYADCDADTEVGAQLVGIDAAADTVIVAICNYKSADSAAHTRFVEYVYDSNDQFTWDLGSAYGGATAADTTSWVYYLTTYAGGGVGADTRLAAVDNLDVGSSLVTISAANLTSIYYFDLDG</sequence>
<name>A0A381T0Y8_9ZZZZ</name>
<evidence type="ECO:0000259" key="2">
    <source>
        <dbReference type="PROSITE" id="PS51272"/>
    </source>
</evidence>
<proteinExistence type="predicted"/>
<protein>
    <recommendedName>
        <fullName evidence="2">SLH domain-containing protein</fullName>
    </recommendedName>
</protein>
<evidence type="ECO:0000256" key="1">
    <source>
        <dbReference type="SAM" id="MobiDB-lite"/>
    </source>
</evidence>
<dbReference type="AlphaFoldDB" id="A0A381T0Y8"/>
<dbReference type="EMBL" id="UINC01003806">
    <property type="protein sequence ID" value="SVA09399.1"/>
    <property type="molecule type" value="Genomic_DNA"/>
</dbReference>
<evidence type="ECO:0000313" key="3">
    <source>
        <dbReference type="EMBL" id="SVA09399.1"/>
    </source>
</evidence>
<organism evidence="3">
    <name type="scientific">marine metagenome</name>
    <dbReference type="NCBI Taxonomy" id="408172"/>
    <lineage>
        <taxon>unclassified sequences</taxon>
        <taxon>metagenomes</taxon>
        <taxon>ecological metagenomes</taxon>
    </lineage>
</organism>
<dbReference type="Pfam" id="PF00395">
    <property type="entry name" value="SLH"/>
    <property type="match status" value="1"/>
</dbReference>
<reference evidence="3" key="1">
    <citation type="submission" date="2018-05" db="EMBL/GenBank/DDBJ databases">
        <authorList>
            <person name="Lanie J.A."/>
            <person name="Ng W.-L."/>
            <person name="Kazmierczak K.M."/>
            <person name="Andrzejewski T.M."/>
            <person name="Davidsen T.M."/>
            <person name="Wayne K.J."/>
            <person name="Tettelin H."/>
            <person name="Glass J.I."/>
            <person name="Rusch D."/>
            <person name="Podicherti R."/>
            <person name="Tsui H.-C.T."/>
            <person name="Winkler M.E."/>
        </authorList>
    </citation>
    <scope>NUCLEOTIDE SEQUENCE</scope>
</reference>
<feature type="compositionally biased region" description="Acidic residues" evidence="1">
    <location>
        <begin position="181"/>
        <end position="191"/>
    </location>
</feature>
<dbReference type="PROSITE" id="PS51272">
    <property type="entry name" value="SLH"/>
    <property type="match status" value="1"/>
</dbReference>